<sequence length="87" mass="9448">MLRAGIRPGVDAGVLSLAIAGSELPGGLDWSTVEFSTYHLGRRCAESILSVLCRTGEANLSFRLLPRINPGRTLQLRRTPPLSCQEK</sequence>
<evidence type="ECO:0008006" key="2">
    <source>
        <dbReference type="Google" id="ProtNLM"/>
    </source>
</evidence>
<dbReference type="EMBL" id="VSSQ01104708">
    <property type="protein sequence ID" value="MPN45084.1"/>
    <property type="molecule type" value="Genomic_DNA"/>
</dbReference>
<gene>
    <name evidence="1" type="ORF">SDC9_192651</name>
</gene>
<organism evidence="1">
    <name type="scientific">bioreactor metagenome</name>
    <dbReference type="NCBI Taxonomy" id="1076179"/>
    <lineage>
        <taxon>unclassified sequences</taxon>
        <taxon>metagenomes</taxon>
        <taxon>ecological metagenomes</taxon>
    </lineage>
</organism>
<proteinExistence type="predicted"/>
<accession>A0A645I9U2</accession>
<reference evidence="1" key="1">
    <citation type="submission" date="2019-08" db="EMBL/GenBank/DDBJ databases">
        <authorList>
            <person name="Kucharzyk K."/>
            <person name="Murdoch R.W."/>
            <person name="Higgins S."/>
            <person name="Loffler F."/>
        </authorList>
    </citation>
    <scope>NUCLEOTIDE SEQUENCE</scope>
</reference>
<evidence type="ECO:0000313" key="1">
    <source>
        <dbReference type="EMBL" id="MPN45084.1"/>
    </source>
</evidence>
<dbReference type="AlphaFoldDB" id="A0A645I9U2"/>
<name>A0A645I9U2_9ZZZZ</name>
<protein>
    <recommendedName>
        <fullName evidence="2">HTH-type transcriptional repressor PurR</fullName>
    </recommendedName>
</protein>
<comment type="caution">
    <text evidence="1">The sequence shown here is derived from an EMBL/GenBank/DDBJ whole genome shotgun (WGS) entry which is preliminary data.</text>
</comment>